<dbReference type="Pfam" id="PF13531">
    <property type="entry name" value="SBP_bac_11"/>
    <property type="match status" value="1"/>
</dbReference>
<dbReference type="Gene3D" id="3.40.50.410">
    <property type="entry name" value="von Willebrand factor, type A domain"/>
    <property type="match status" value="1"/>
</dbReference>
<evidence type="ECO:0000313" key="3">
    <source>
        <dbReference type="Proteomes" id="UP001501842"/>
    </source>
</evidence>
<keyword evidence="3" id="KW-1185">Reference proteome</keyword>
<dbReference type="SUPFAM" id="SSF53850">
    <property type="entry name" value="Periplasmic binding protein-like II"/>
    <property type="match status" value="1"/>
</dbReference>
<name>A0ABP6GTM8_9ACTN</name>
<dbReference type="SMART" id="SM00327">
    <property type="entry name" value="VWA"/>
    <property type="match status" value="1"/>
</dbReference>
<reference evidence="3" key="1">
    <citation type="journal article" date="2019" name="Int. J. Syst. Evol. Microbiol.">
        <title>The Global Catalogue of Microorganisms (GCM) 10K type strain sequencing project: providing services to taxonomists for standard genome sequencing and annotation.</title>
        <authorList>
            <consortium name="The Broad Institute Genomics Platform"/>
            <consortium name="The Broad Institute Genome Sequencing Center for Infectious Disease"/>
            <person name="Wu L."/>
            <person name="Ma J."/>
        </authorList>
    </citation>
    <scope>NUCLEOTIDE SEQUENCE [LARGE SCALE GENOMIC DNA]</scope>
    <source>
        <strain evidence="3">JCM 8201</strain>
    </source>
</reference>
<evidence type="ECO:0000313" key="2">
    <source>
        <dbReference type="EMBL" id="GAA2730518.1"/>
    </source>
</evidence>
<comment type="caution">
    <text evidence="2">The sequence shown here is derived from an EMBL/GenBank/DDBJ whole genome shotgun (WGS) entry which is preliminary data.</text>
</comment>
<feature type="domain" description="VWFA" evidence="1">
    <location>
        <begin position="327"/>
        <end position="513"/>
    </location>
</feature>
<evidence type="ECO:0000259" key="1">
    <source>
        <dbReference type="PROSITE" id="PS50234"/>
    </source>
</evidence>
<proteinExistence type="predicted"/>
<dbReference type="PROSITE" id="PS50234">
    <property type="entry name" value="VWFA"/>
    <property type="match status" value="1"/>
</dbReference>
<dbReference type="SUPFAM" id="SSF53300">
    <property type="entry name" value="vWA-like"/>
    <property type="match status" value="1"/>
</dbReference>
<protein>
    <submittedName>
        <fullName evidence="2">Substrate-binding domain-containing protein</fullName>
    </submittedName>
</protein>
<gene>
    <name evidence="2" type="ORF">GCM10010439_43730</name>
</gene>
<dbReference type="Pfam" id="PF13519">
    <property type="entry name" value="VWA_2"/>
    <property type="match status" value="1"/>
</dbReference>
<dbReference type="Proteomes" id="UP001501842">
    <property type="component" value="Unassembled WGS sequence"/>
</dbReference>
<dbReference type="InterPro" id="IPR036465">
    <property type="entry name" value="vWFA_dom_sf"/>
</dbReference>
<organism evidence="2 3">
    <name type="scientific">Actinocorallia aurantiaca</name>
    <dbReference type="NCBI Taxonomy" id="46204"/>
    <lineage>
        <taxon>Bacteria</taxon>
        <taxon>Bacillati</taxon>
        <taxon>Actinomycetota</taxon>
        <taxon>Actinomycetes</taxon>
        <taxon>Streptosporangiales</taxon>
        <taxon>Thermomonosporaceae</taxon>
        <taxon>Actinocorallia</taxon>
    </lineage>
</organism>
<sequence length="513" mass="55275">MLTTTLAALLLAGGCSSPGPEGGKDVLRVLAGSELADLAPILKEAREETGVSVELDYAGTLDGIDQVASGEGARDHDAIWFSSNRYLELHPNVEIGTATPVMSSPVVLGVRPEAARRLGWDASRPSWRQIAEAAARREFTYGMSDPASSNSGFSALVGVAIALNGGSDLDPSGIEAISGDLRRFFSAQLLTAGSSGWLSESFVRNGAEVDGLVNYESVLKSLNASGKLAEPLTLVYPSDGVATADYPLTLLGTASRESREKYGELTAYLLRPEVQQRISALTHRRPVAADAGGDGPSDLRELPFPGALETVDRLVAAFFDRLRRPSRTVYVLDVSGSMRGDRLDDLKAALVSLTGADEGFRRFHNREEVTLLPFSTKPQPARRFTVPDDEPRPALRQIRQVAEGLRAGGGTAIYDSLAQAYEATKRQVADDPDRFTSIVLMTDGENTQGLEYSGFEDRYRKGLAVPGVPVFPVLFGEAEEREMNDLASLTGGRAFDAREQSLETVFKEIRGYQ</sequence>
<dbReference type="CDD" id="cd00198">
    <property type="entry name" value="vWFA"/>
    <property type="match status" value="1"/>
</dbReference>
<accession>A0ABP6GTM8</accession>
<dbReference type="InterPro" id="IPR002035">
    <property type="entry name" value="VWF_A"/>
</dbReference>
<dbReference type="EMBL" id="BAAATZ010000018">
    <property type="protein sequence ID" value="GAA2730518.1"/>
    <property type="molecule type" value="Genomic_DNA"/>
</dbReference>